<dbReference type="InterPro" id="IPR054015">
    <property type="entry name" value="ExsA-like_N"/>
</dbReference>
<evidence type="ECO:0000313" key="6">
    <source>
        <dbReference type="Proteomes" id="UP000295620"/>
    </source>
</evidence>
<evidence type="ECO:0000256" key="3">
    <source>
        <dbReference type="ARBA" id="ARBA00023163"/>
    </source>
</evidence>
<keyword evidence="6" id="KW-1185">Reference proteome</keyword>
<proteinExistence type="predicted"/>
<protein>
    <submittedName>
        <fullName evidence="5">AraC-like DNA-binding protein</fullName>
    </submittedName>
</protein>
<dbReference type="GO" id="GO:0043565">
    <property type="term" value="F:sequence-specific DNA binding"/>
    <property type="evidence" value="ECO:0007669"/>
    <property type="project" value="InterPro"/>
</dbReference>
<dbReference type="SUPFAM" id="SSF46689">
    <property type="entry name" value="Homeodomain-like"/>
    <property type="match status" value="1"/>
</dbReference>
<accession>A0A4R6SV51</accession>
<dbReference type="PANTHER" id="PTHR43280:SF2">
    <property type="entry name" value="HTH-TYPE TRANSCRIPTIONAL REGULATOR EXSA"/>
    <property type="match status" value="1"/>
</dbReference>
<dbReference type="PANTHER" id="PTHR43280">
    <property type="entry name" value="ARAC-FAMILY TRANSCRIPTIONAL REGULATOR"/>
    <property type="match status" value="1"/>
</dbReference>
<evidence type="ECO:0000259" key="4">
    <source>
        <dbReference type="PROSITE" id="PS01124"/>
    </source>
</evidence>
<feature type="domain" description="HTH araC/xylS-type" evidence="4">
    <location>
        <begin position="170"/>
        <end position="267"/>
    </location>
</feature>
<dbReference type="EMBL" id="SNYC01000005">
    <property type="protein sequence ID" value="TDQ08231.1"/>
    <property type="molecule type" value="Genomic_DNA"/>
</dbReference>
<evidence type="ECO:0000256" key="1">
    <source>
        <dbReference type="ARBA" id="ARBA00023015"/>
    </source>
</evidence>
<evidence type="ECO:0000256" key="2">
    <source>
        <dbReference type="ARBA" id="ARBA00023125"/>
    </source>
</evidence>
<dbReference type="RefSeq" id="WP_133576626.1">
    <property type="nucleotide sequence ID" value="NZ_SNYC01000005.1"/>
</dbReference>
<sequence>MDPKENIQVPILFSCYVTKSRSSEHLIAEHSICYIESGTLQFQLPDKKGTYQKGDIFFASRNQLAKTIKFPGNDGEFKSTVVFFEQNTLKDISLSRSILSTVNRASSSTVTAVSANRLMINYFKSLQAYQEEEVSASILKLKVEEGLLLLLNIHPELQEILFDFSEPGKIDLEKFMNMHFKYNVDLKRFAMLTGRSITTFKRDFEKIFQISPSRWLKRKRLEEAYYLIKEKGLKATEVYLEVGFEDLSHFSFAFKQNYGVSPSLIGA</sequence>
<reference evidence="5 6" key="1">
    <citation type="submission" date="2019-03" db="EMBL/GenBank/DDBJ databases">
        <title>Genomic Encyclopedia of Archaeal and Bacterial Type Strains, Phase II (KMG-II): from individual species to whole genera.</title>
        <authorList>
            <person name="Goeker M."/>
        </authorList>
    </citation>
    <scope>NUCLEOTIDE SEQUENCE [LARGE SCALE GENOMIC DNA]</scope>
    <source>
        <strain evidence="5 6">DSM 19035</strain>
    </source>
</reference>
<dbReference type="SMART" id="SM00342">
    <property type="entry name" value="HTH_ARAC"/>
    <property type="match status" value="1"/>
</dbReference>
<dbReference type="OrthoDB" id="4480133at2"/>
<dbReference type="Proteomes" id="UP000295620">
    <property type="component" value="Unassembled WGS sequence"/>
</dbReference>
<keyword evidence="1" id="KW-0805">Transcription regulation</keyword>
<organism evidence="5 6">
    <name type="scientific">Pedobacter metabolipauper</name>
    <dbReference type="NCBI Taxonomy" id="425513"/>
    <lineage>
        <taxon>Bacteria</taxon>
        <taxon>Pseudomonadati</taxon>
        <taxon>Bacteroidota</taxon>
        <taxon>Sphingobacteriia</taxon>
        <taxon>Sphingobacteriales</taxon>
        <taxon>Sphingobacteriaceae</taxon>
        <taxon>Pedobacter</taxon>
    </lineage>
</organism>
<keyword evidence="3" id="KW-0804">Transcription</keyword>
<name>A0A4R6SV51_9SPHI</name>
<dbReference type="PROSITE" id="PS01124">
    <property type="entry name" value="HTH_ARAC_FAMILY_2"/>
    <property type="match status" value="1"/>
</dbReference>
<gene>
    <name evidence="5" type="ORF">ATK78_2739</name>
</gene>
<evidence type="ECO:0000313" key="5">
    <source>
        <dbReference type="EMBL" id="TDQ08231.1"/>
    </source>
</evidence>
<keyword evidence="2 5" id="KW-0238">DNA-binding</keyword>
<dbReference type="InterPro" id="IPR018060">
    <property type="entry name" value="HTH_AraC"/>
</dbReference>
<dbReference type="GO" id="GO:0003700">
    <property type="term" value="F:DNA-binding transcription factor activity"/>
    <property type="evidence" value="ECO:0007669"/>
    <property type="project" value="InterPro"/>
</dbReference>
<dbReference type="Pfam" id="PF12833">
    <property type="entry name" value="HTH_18"/>
    <property type="match status" value="1"/>
</dbReference>
<dbReference type="Pfam" id="PF22200">
    <property type="entry name" value="ExsA_N"/>
    <property type="match status" value="1"/>
</dbReference>
<comment type="caution">
    <text evidence="5">The sequence shown here is derived from an EMBL/GenBank/DDBJ whole genome shotgun (WGS) entry which is preliminary data.</text>
</comment>
<dbReference type="InterPro" id="IPR009057">
    <property type="entry name" value="Homeodomain-like_sf"/>
</dbReference>
<dbReference type="Gene3D" id="1.10.10.60">
    <property type="entry name" value="Homeodomain-like"/>
    <property type="match status" value="1"/>
</dbReference>
<dbReference type="AlphaFoldDB" id="A0A4R6SV51"/>